<gene>
    <name evidence="2" type="ORF">DFQ03_0210</name>
</gene>
<sequence>MSVFKIDFSILYRNQNAVMNLSYWERTSWFSNIDFTIIGSGIVGLNCAIELKAKHPKARILILEKGKLPQGASTKNAGFACFGSISEILSDLKIHSEQEVIDLVKERYDGIHTLRHLLGDTAIGYQNYGGHELFLNKDLELYERCLKELKSVNELLHSVFKEDVFKTTSNTFNFNRINTNYISQIFEGQIDTGKMMTSLVQLAQQKGITIVNSTEVHSFKDSGAEVMVKTDDLEFTTKKLLIATNGFAAQLLSENVKPARAQVLITKPIKDLHVKGTFHLEEGYYYFRNIDNRILLGGGRNLDFKTEETAEFGTTSLVENRLKELLRTVILPEQHFEIDYSWSGIMGVGQQKKPIVKQVSGNVACGVRLGGMGIAIGSTIGKKLANLFD</sequence>
<dbReference type="PANTHER" id="PTHR13847:SF281">
    <property type="entry name" value="FAD DEPENDENT OXIDOREDUCTASE DOMAIN-CONTAINING PROTEIN"/>
    <property type="match status" value="1"/>
</dbReference>
<reference evidence="2 3" key="1">
    <citation type="submission" date="2019-03" db="EMBL/GenBank/DDBJ databases">
        <title>Genomic Encyclopedia of Type Strains, Phase III (KMG-III): the genomes of soil and plant-associated and newly described type strains.</title>
        <authorList>
            <person name="Whitman W."/>
        </authorList>
    </citation>
    <scope>NUCLEOTIDE SEQUENCE [LARGE SCALE GENOMIC DNA]</scope>
    <source>
        <strain evidence="2 3">CECT 8455</strain>
    </source>
</reference>
<evidence type="ECO:0000313" key="2">
    <source>
        <dbReference type="EMBL" id="TDS18507.1"/>
    </source>
</evidence>
<evidence type="ECO:0000313" key="3">
    <source>
        <dbReference type="Proteomes" id="UP000295274"/>
    </source>
</evidence>
<comment type="caution">
    <text evidence="2">The sequence shown here is derived from an EMBL/GenBank/DDBJ whole genome shotgun (WGS) entry which is preliminary data.</text>
</comment>
<dbReference type="EMBL" id="SNZW01000011">
    <property type="protein sequence ID" value="TDS18507.1"/>
    <property type="molecule type" value="Genomic_DNA"/>
</dbReference>
<accession>A0A4R7DC78</accession>
<dbReference type="AlphaFoldDB" id="A0A4R7DC78"/>
<dbReference type="GO" id="GO:0005737">
    <property type="term" value="C:cytoplasm"/>
    <property type="evidence" value="ECO:0007669"/>
    <property type="project" value="TreeGrafter"/>
</dbReference>
<dbReference type="Gene3D" id="3.30.9.10">
    <property type="entry name" value="D-Amino Acid Oxidase, subunit A, domain 2"/>
    <property type="match status" value="1"/>
</dbReference>
<dbReference type="Gene3D" id="3.50.50.60">
    <property type="entry name" value="FAD/NAD(P)-binding domain"/>
    <property type="match status" value="1"/>
</dbReference>
<dbReference type="Pfam" id="PF01266">
    <property type="entry name" value="DAO"/>
    <property type="match status" value="1"/>
</dbReference>
<evidence type="ECO:0000259" key="1">
    <source>
        <dbReference type="Pfam" id="PF01266"/>
    </source>
</evidence>
<keyword evidence="3" id="KW-1185">Reference proteome</keyword>
<organism evidence="2 3">
    <name type="scientific">Maribacter caenipelagi</name>
    <dbReference type="NCBI Taxonomy" id="1447781"/>
    <lineage>
        <taxon>Bacteria</taxon>
        <taxon>Pseudomonadati</taxon>
        <taxon>Bacteroidota</taxon>
        <taxon>Flavobacteriia</taxon>
        <taxon>Flavobacteriales</taxon>
        <taxon>Flavobacteriaceae</taxon>
        <taxon>Maribacter</taxon>
    </lineage>
</organism>
<dbReference type="InterPro" id="IPR036188">
    <property type="entry name" value="FAD/NAD-bd_sf"/>
</dbReference>
<proteinExistence type="predicted"/>
<dbReference type="InterPro" id="IPR006076">
    <property type="entry name" value="FAD-dep_OxRdtase"/>
</dbReference>
<protein>
    <submittedName>
        <fullName evidence="2">Glycine/D-amino acid oxidase-like deaminating enzyme</fullName>
    </submittedName>
</protein>
<name>A0A4R7DC78_9FLAO</name>
<dbReference type="Proteomes" id="UP000295274">
    <property type="component" value="Unassembled WGS sequence"/>
</dbReference>
<feature type="domain" description="FAD dependent oxidoreductase" evidence="1">
    <location>
        <begin position="34"/>
        <end position="387"/>
    </location>
</feature>
<dbReference type="PANTHER" id="PTHR13847">
    <property type="entry name" value="SARCOSINE DEHYDROGENASE-RELATED"/>
    <property type="match status" value="1"/>
</dbReference>
<dbReference type="SUPFAM" id="SSF51905">
    <property type="entry name" value="FAD/NAD(P)-binding domain"/>
    <property type="match status" value="1"/>
</dbReference>